<dbReference type="InterPro" id="IPR011009">
    <property type="entry name" value="Kinase-like_dom_sf"/>
</dbReference>
<comment type="caution">
    <text evidence="3">The sequence shown here is derived from an EMBL/GenBank/DDBJ whole genome shotgun (WGS) entry which is preliminary data.</text>
</comment>
<dbReference type="InterPro" id="IPR050249">
    <property type="entry name" value="Pseudomonas-type_ThrB"/>
</dbReference>
<dbReference type="InterPro" id="IPR002575">
    <property type="entry name" value="Aminoglycoside_PTrfase"/>
</dbReference>
<keyword evidence="4" id="KW-1185">Reference proteome</keyword>
<dbReference type="PANTHER" id="PTHR21064">
    <property type="entry name" value="AMINOGLYCOSIDE PHOSPHOTRANSFERASE DOMAIN-CONTAINING PROTEIN-RELATED"/>
    <property type="match status" value="1"/>
</dbReference>
<keyword evidence="3" id="KW-0808">Transferase</keyword>
<evidence type="ECO:0000256" key="1">
    <source>
        <dbReference type="ARBA" id="ARBA00038240"/>
    </source>
</evidence>
<name>A0AA45WP08_9BACL</name>
<sequence length="322" mass="37433">MSQVICKDIFERVEALFSKRIVNSEPIHRGLLNLKWIVHFADGASVFVKQYNQRRHGKKLPFINMALSIQEAVRKQGIRCPMVYSFDGKRLLTSSKGEVFAVQEKMDGEVVAPGQATTEQMHSLGQEMGKLHKALKQIPPAELAWKPDRSRLLQKWNKQMALAQVRQPSERVMRLLHRQKQILDRLDFSQFDRCRLGWTHWDCHFDNFLFENKRVAAILDFDRMRYVYPDLDVARALLSGSVDGQRGLVRAKAAAFLGGYREVVPGYSAERAARALRLLWTKESGWWITADIEERSANPRRFLVEIEWLQQHWLELDDFLGE</sequence>
<keyword evidence="3" id="KW-0418">Kinase</keyword>
<dbReference type="Pfam" id="PF01636">
    <property type="entry name" value="APH"/>
    <property type="match status" value="1"/>
</dbReference>
<proteinExistence type="inferred from homology"/>
<dbReference type="AlphaFoldDB" id="A0AA45WP08"/>
<evidence type="ECO:0000313" key="4">
    <source>
        <dbReference type="Proteomes" id="UP001157946"/>
    </source>
</evidence>
<protein>
    <submittedName>
        <fullName evidence="3">Ser/Thr protein kinase RdoA involved in Cpx stress response, MazF antagonist</fullName>
    </submittedName>
</protein>
<feature type="domain" description="Aminoglycoside phosphotransferase" evidence="2">
    <location>
        <begin position="25"/>
        <end position="262"/>
    </location>
</feature>
<evidence type="ECO:0000313" key="3">
    <source>
        <dbReference type="EMBL" id="SMP19759.1"/>
    </source>
</evidence>
<dbReference type="SUPFAM" id="SSF56112">
    <property type="entry name" value="Protein kinase-like (PK-like)"/>
    <property type="match status" value="1"/>
</dbReference>
<dbReference type="PANTHER" id="PTHR21064:SF6">
    <property type="entry name" value="AMINOGLYCOSIDE PHOSPHOTRANSFERASE DOMAIN-CONTAINING PROTEIN"/>
    <property type="match status" value="1"/>
</dbReference>
<gene>
    <name evidence="3" type="ORF">SAMN06265361_103305</name>
</gene>
<dbReference type="GO" id="GO:0009088">
    <property type="term" value="P:threonine biosynthetic process"/>
    <property type="evidence" value="ECO:0007669"/>
    <property type="project" value="TreeGrafter"/>
</dbReference>
<organism evidence="3 4">
    <name type="scientific">Laceyella tengchongensis</name>
    <dbReference type="NCBI Taxonomy" id="574699"/>
    <lineage>
        <taxon>Bacteria</taxon>
        <taxon>Bacillati</taxon>
        <taxon>Bacillota</taxon>
        <taxon>Bacilli</taxon>
        <taxon>Bacillales</taxon>
        <taxon>Thermoactinomycetaceae</taxon>
        <taxon>Laceyella</taxon>
    </lineage>
</organism>
<dbReference type="RefSeq" id="WP_284724269.1">
    <property type="nucleotide sequence ID" value="NZ_FXTU01000003.1"/>
</dbReference>
<comment type="similarity">
    <text evidence="1">Belongs to the pseudomonas-type ThrB family.</text>
</comment>
<dbReference type="Proteomes" id="UP001157946">
    <property type="component" value="Unassembled WGS sequence"/>
</dbReference>
<accession>A0AA45WP08</accession>
<evidence type="ECO:0000259" key="2">
    <source>
        <dbReference type="Pfam" id="PF01636"/>
    </source>
</evidence>
<reference evidence="3" key="1">
    <citation type="submission" date="2017-05" db="EMBL/GenBank/DDBJ databases">
        <authorList>
            <person name="Varghese N."/>
            <person name="Submissions S."/>
        </authorList>
    </citation>
    <scope>NUCLEOTIDE SEQUENCE</scope>
    <source>
        <strain evidence="3">DSM 45262</strain>
    </source>
</reference>
<dbReference type="Gene3D" id="3.90.1200.10">
    <property type="match status" value="1"/>
</dbReference>
<dbReference type="GO" id="GO:0004413">
    <property type="term" value="F:homoserine kinase activity"/>
    <property type="evidence" value="ECO:0007669"/>
    <property type="project" value="TreeGrafter"/>
</dbReference>
<dbReference type="Gene3D" id="3.30.200.20">
    <property type="entry name" value="Phosphorylase Kinase, domain 1"/>
    <property type="match status" value="1"/>
</dbReference>
<dbReference type="EMBL" id="FXTU01000003">
    <property type="protein sequence ID" value="SMP19759.1"/>
    <property type="molecule type" value="Genomic_DNA"/>
</dbReference>